<dbReference type="EMBL" id="JABSTR010000001">
    <property type="protein sequence ID" value="KAH9360698.1"/>
    <property type="molecule type" value="Genomic_DNA"/>
</dbReference>
<evidence type="ECO:0000313" key="3">
    <source>
        <dbReference type="Proteomes" id="UP000821853"/>
    </source>
</evidence>
<organism evidence="2 3">
    <name type="scientific">Haemaphysalis longicornis</name>
    <name type="common">Bush tick</name>
    <dbReference type="NCBI Taxonomy" id="44386"/>
    <lineage>
        <taxon>Eukaryota</taxon>
        <taxon>Metazoa</taxon>
        <taxon>Ecdysozoa</taxon>
        <taxon>Arthropoda</taxon>
        <taxon>Chelicerata</taxon>
        <taxon>Arachnida</taxon>
        <taxon>Acari</taxon>
        <taxon>Parasitiformes</taxon>
        <taxon>Ixodida</taxon>
        <taxon>Ixodoidea</taxon>
        <taxon>Ixodidae</taxon>
        <taxon>Haemaphysalinae</taxon>
        <taxon>Haemaphysalis</taxon>
    </lineage>
</organism>
<name>A0A9J6FCF5_HAELO</name>
<dbReference type="AlphaFoldDB" id="A0A9J6FCF5"/>
<evidence type="ECO:0000256" key="1">
    <source>
        <dbReference type="SAM" id="MobiDB-lite"/>
    </source>
</evidence>
<sequence length="112" mass="11955">MQQERQRRRASLQLPQKVPKMLIAVKNEGSAAAATSSAEKSDAMEVSDAAASGVVSKRQRDIADGVSQNNENAALDEPPAKASTGRRATLRPKPNIPPDRRPAATPWASQTP</sequence>
<dbReference type="Proteomes" id="UP000821853">
    <property type="component" value="Chromosome 1"/>
</dbReference>
<evidence type="ECO:0000313" key="2">
    <source>
        <dbReference type="EMBL" id="KAH9360698.1"/>
    </source>
</evidence>
<feature type="region of interest" description="Disordered" evidence="1">
    <location>
        <begin position="34"/>
        <end position="112"/>
    </location>
</feature>
<accession>A0A9J6FCF5</accession>
<gene>
    <name evidence="2" type="ORF">HPB48_011482</name>
</gene>
<dbReference type="VEuPathDB" id="VectorBase:HLOH_057810"/>
<comment type="caution">
    <text evidence="2">The sequence shown here is derived from an EMBL/GenBank/DDBJ whole genome shotgun (WGS) entry which is preliminary data.</text>
</comment>
<protein>
    <submittedName>
        <fullName evidence="2">Uncharacterized protein</fullName>
    </submittedName>
</protein>
<dbReference type="OrthoDB" id="10587897at2759"/>
<reference evidence="2 3" key="1">
    <citation type="journal article" date="2020" name="Cell">
        <title>Large-Scale Comparative Analyses of Tick Genomes Elucidate Their Genetic Diversity and Vector Capacities.</title>
        <authorList>
            <consortium name="Tick Genome and Microbiome Consortium (TIGMIC)"/>
            <person name="Jia N."/>
            <person name="Wang J."/>
            <person name="Shi W."/>
            <person name="Du L."/>
            <person name="Sun Y."/>
            <person name="Zhan W."/>
            <person name="Jiang J.F."/>
            <person name="Wang Q."/>
            <person name="Zhang B."/>
            <person name="Ji P."/>
            <person name="Bell-Sakyi L."/>
            <person name="Cui X.M."/>
            <person name="Yuan T.T."/>
            <person name="Jiang B.G."/>
            <person name="Yang W.F."/>
            <person name="Lam T.T."/>
            <person name="Chang Q.C."/>
            <person name="Ding S.J."/>
            <person name="Wang X.J."/>
            <person name="Zhu J.G."/>
            <person name="Ruan X.D."/>
            <person name="Zhao L."/>
            <person name="Wei J.T."/>
            <person name="Ye R.Z."/>
            <person name="Que T.C."/>
            <person name="Du C.H."/>
            <person name="Zhou Y.H."/>
            <person name="Cheng J.X."/>
            <person name="Dai P.F."/>
            <person name="Guo W.B."/>
            <person name="Han X.H."/>
            <person name="Huang E.J."/>
            <person name="Li L.F."/>
            <person name="Wei W."/>
            <person name="Gao Y.C."/>
            <person name="Liu J.Z."/>
            <person name="Shao H.Z."/>
            <person name="Wang X."/>
            <person name="Wang C.C."/>
            <person name="Yang T.C."/>
            <person name="Huo Q.B."/>
            <person name="Li W."/>
            <person name="Chen H.Y."/>
            <person name="Chen S.E."/>
            <person name="Zhou L.G."/>
            <person name="Ni X.B."/>
            <person name="Tian J.H."/>
            <person name="Sheng Y."/>
            <person name="Liu T."/>
            <person name="Pan Y.S."/>
            <person name="Xia L.Y."/>
            <person name="Li J."/>
            <person name="Zhao F."/>
            <person name="Cao W.C."/>
        </authorList>
    </citation>
    <scope>NUCLEOTIDE SEQUENCE [LARGE SCALE GENOMIC DNA]</scope>
    <source>
        <strain evidence="2">HaeL-2018</strain>
    </source>
</reference>
<proteinExistence type="predicted"/>
<keyword evidence="3" id="KW-1185">Reference proteome</keyword>